<keyword evidence="5 6" id="KW-0472">Membrane</keyword>
<evidence type="ECO:0000256" key="6">
    <source>
        <dbReference type="SAM" id="Phobius"/>
    </source>
</evidence>
<feature type="transmembrane region" description="Helical" evidence="6">
    <location>
        <begin position="221"/>
        <end position="242"/>
    </location>
</feature>
<evidence type="ECO:0000259" key="7">
    <source>
        <dbReference type="Pfam" id="PF00892"/>
    </source>
</evidence>
<name>A0ABQ1KKB9_9RHOB</name>
<evidence type="ECO:0000313" key="8">
    <source>
        <dbReference type="EMBL" id="GGB97282.1"/>
    </source>
</evidence>
<keyword evidence="3 6" id="KW-0812">Transmembrane</keyword>
<dbReference type="RefSeq" id="WP_229747697.1">
    <property type="nucleotide sequence ID" value="NZ_BMFC01000002.1"/>
</dbReference>
<comment type="similarity">
    <text evidence="2">Belongs to the drug/metabolite transporter (DMT) superfamily. 10 TMS drug/metabolite exporter (DME) (TC 2.A.7.3) family.</text>
</comment>
<dbReference type="InterPro" id="IPR037185">
    <property type="entry name" value="EmrE-like"/>
</dbReference>
<evidence type="ECO:0000256" key="2">
    <source>
        <dbReference type="ARBA" id="ARBA00009853"/>
    </source>
</evidence>
<proteinExistence type="inferred from homology"/>
<comment type="caution">
    <text evidence="8">The sequence shown here is derived from an EMBL/GenBank/DDBJ whole genome shotgun (WGS) entry which is preliminary data.</text>
</comment>
<dbReference type="PANTHER" id="PTHR22911">
    <property type="entry name" value="ACYL-MALONYL CONDENSING ENZYME-RELATED"/>
    <property type="match status" value="1"/>
</dbReference>
<feature type="transmembrane region" description="Helical" evidence="6">
    <location>
        <begin position="191"/>
        <end position="209"/>
    </location>
</feature>
<evidence type="ECO:0000256" key="5">
    <source>
        <dbReference type="ARBA" id="ARBA00023136"/>
    </source>
</evidence>
<dbReference type="InterPro" id="IPR000620">
    <property type="entry name" value="EamA_dom"/>
</dbReference>
<feature type="transmembrane region" description="Helical" evidence="6">
    <location>
        <begin position="276"/>
        <end position="293"/>
    </location>
</feature>
<feature type="transmembrane region" description="Helical" evidence="6">
    <location>
        <begin position="96"/>
        <end position="120"/>
    </location>
</feature>
<dbReference type="Pfam" id="PF00892">
    <property type="entry name" value="EamA"/>
    <property type="match status" value="2"/>
</dbReference>
<evidence type="ECO:0000313" key="9">
    <source>
        <dbReference type="Proteomes" id="UP000645462"/>
    </source>
</evidence>
<feature type="domain" description="EamA" evidence="7">
    <location>
        <begin position="160"/>
        <end position="290"/>
    </location>
</feature>
<feature type="domain" description="EamA" evidence="7">
    <location>
        <begin position="20"/>
        <end position="151"/>
    </location>
</feature>
<protein>
    <submittedName>
        <fullName evidence="8">DMT transporter permease</fullName>
    </submittedName>
</protein>
<feature type="transmembrane region" description="Helical" evidence="6">
    <location>
        <begin position="157"/>
        <end position="179"/>
    </location>
</feature>
<reference evidence="9" key="1">
    <citation type="journal article" date="2019" name="Int. J. Syst. Evol. Microbiol.">
        <title>The Global Catalogue of Microorganisms (GCM) 10K type strain sequencing project: providing services to taxonomists for standard genome sequencing and annotation.</title>
        <authorList>
            <consortium name="The Broad Institute Genomics Platform"/>
            <consortium name="The Broad Institute Genome Sequencing Center for Infectious Disease"/>
            <person name="Wu L."/>
            <person name="Ma J."/>
        </authorList>
    </citation>
    <scope>NUCLEOTIDE SEQUENCE [LARGE SCALE GENOMIC DNA]</scope>
    <source>
        <strain evidence="9">CGMCC 1.12478</strain>
    </source>
</reference>
<evidence type="ECO:0000256" key="1">
    <source>
        <dbReference type="ARBA" id="ARBA00004141"/>
    </source>
</evidence>
<organism evidence="8 9">
    <name type="scientific">Marivita lacus</name>
    <dbReference type="NCBI Taxonomy" id="1323742"/>
    <lineage>
        <taxon>Bacteria</taxon>
        <taxon>Pseudomonadati</taxon>
        <taxon>Pseudomonadota</taxon>
        <taxon>Alphaproteobacteria</taxon>
        <taxon>Rhodobacterales</taxon>
        <taxon>Roseobacteraceae</taxon>
        <taxon>Marivita</taxon>
    </lineage>
</organism>
<evidence type="ECO:0000256" key="3">
    <source>
        <dbReference type="ARBA" id="ARBA00022692"/>
    </source>
</evidence>
<sequence length="298" mass="31889">MSQQPNTGGALVPLSPTIRACLWMIGAIVSFTSMAIAGRAVSLDLDTFEIMMYRSLIGVVIVISIATAAGTLQQVRAQKLGLHFIRNISHFAGQNLWFYSITVIPLAQVFALEFTSPLWVMLLAPFVLGERLTKTQVIAAVIGFVGILIVTRPSPETFHIGLVTAALAAIGFAGSAVFTRKLTRTETITCILFYLTVMQALMGIAFAGFDGDIALPTAANVPWVVVIAVAGLVAHFCLTTALSLAPATIVMPIDFARLPVIAIVGMLIYAEALDPFVLLGAVLIFGANYFNIWSSTRK</sequence>
<dbReference type="SUPFAM" id="SSF103481">
    <property type="entry name" value="Multidrug resistance efflux transporter EmrE"/>
    <property type="match status" value="2"/>
</dbReference>
<dbReference type="EMBL" id="BMFC01000002">
    <property type="protein sequence ID" value="GGB97282.1"/>
    <property type="molecule type" value="Genomic_DNA"/>
</dbReference>
<feature type="transmembrane region" description="Helical" evidence="6">
    <location>
        <begin position="249"/>
        <end position="270"/>
    </location>
</feature>
<comment type="subcellular location">
    <subcellularLocation>
        <location evidence="1">Membrane</location>
        <topology evidence="1">Multi-pass membrane protein</topology>
    </subcellularLocation>
</comment>
<gene>
    <name evidence="8" type="ORF">GCM10011363_12410</name>
</gene>
<keyword evidence="9" id="KW-1185">Reference proteome</keyword>
<dbReference type="PANTHER" id="PTHR22911:SF6">
    <property type="entry name" value="SOLUTE CARRIER FAMILY 35 MEMBER G1"/>
    <property type="match status" value="1"/>
</dbReference>
<evidence type="ECO:0000256" key="4">
    <source>
        <dbReference type="ARBA" id="ARBA00022989"/>
    </source>
</evidence>
<keyword evidence="4 6" id="KW-1133">Transmembrane helix</keyword>
<feature type="transmembrane region" description="Helical" evidence="6">
    <location>
        <begin position="132"/>
        <end position="151"/>
    </location>
</feature>
<feature type="transmembrane region" description="Helical" evidence="6">
    <location>
        <begin position="20"/>
        <end position="41"/>
    </location>
</feature>
<dbReference type="Proteomes" id="UP000645462">
    <property type="component" value="Unassembled WGS sequence"/>
</dbReference>
<accession>A0ABQ1KKB9</accession>
<feature type="transmembrane region" description="Helical" evidence="6">
    <location>
        <begin position="53"/>
        <end position="76"/>
    </location>
</feature>